<comment type="caution">
    <text evidence="1">The sequence shown here is derived from an EMBL/GenBank/DDBJ whole genome shotgun (WGS) entry which is preliminary data.</text>
</comment>
<keyword evidence="2" id="KW-1185">Reference proteome</keyword>
<proteinExistence type="predicted"/>
<evidence type="ECO:0000313" key="2">
    <source>
        <dbReference type="Proteomes" id="UP000499080"/>
    </source>
</evidence>
<protein>
    <submittedName>
        <fullName evidence="1">Uncharacterized protein</fullName>
    </submittedName>
</protein>
<dbReference type="EMBL" id="BGPR01002799">
    <property type="protein sequence ID" value="GBM79076.1"/>
    <property type="molecule type" value="Genomic_DNA"/>
</dbReference>
<name>A0A4Y2IQ24_ARAVE</name>
<accession>A0A4Y2IQ24</accession>
<dbReference type="AlphaFoldDB" id="A0A4Y2IQ24"/>
<dbReference type="Proteomes" id="UP000499080">
    <property type="component" value="Unassembled WGS sequence"/>
</dbReference>
<gene>
    <name evidence="1" type="ORF">AVEN_183139_1</name>
</gene>
<evidence type="ECO:0000313" key="1">
    <source>
        <dbReference type="EMBL" id="GBM79076.1"/>
    </source>
</evidence>
<reference evidence="1 2" key="1">
    <citation type="journal article" date="2019" name="Sci. Rep.">
        <title>Orb-weaving spider Araneus ventricosus genome elucidates the spidroin gene catalogue.</title>
        <authorList>
            <person name="Kono N."/>
            <person name="Nakamura H."/>
            <person name="Ohtoshi R."/>
            <person name="Moran D.A.P."/>
            <person name="Shinohara A."/>
            <person name="Yoshida Y."/>
            <person name="Fujiwara M."/>
            <person name="Mori M."/>
            <person name="Tomita M."/>
            <person name="Arakawa K."/>
        </authorList>
    </citation>
    <scope>NUCLEOTIDE SEQUENCE [LARGE SCALE GENOMIC DNA]</scope>
</reference>
<organism evidence="1 2">
    <name type="scientific">Araneus ventricosus</name>
    <name type="common">Orbweaver spider</name>
    <name type="synonym">Epeira ventricosa</name>
    <dbReference type="NCBI Taxonomy" id="182803"/>
    <lineage>
        <taxon>Eukaryota</taxon>
        <taxon>Metazoa</taxon>
        <taxon>Ecdysozoa</taxon>
        <taxon>Arthropoda</taxon>
        <taxon>Chelicerata</taxon>
        <taxon>Arachnida</taxon>
        <taxon>Araneae</taxon>
        <taxon>Araneomorphae</taxon>
        <taxon>Entelegynae</taxon>
        <taxon>Araneoidea</taxon>
        <taxon>Araneidae</taxon>
        <taxon>Araneus</taxon>
    </lineage>
</organism>
<sequence length="91" mass="10201">MEIITSRSVLCFYRMRNGRSFKGLEKYHIYINTLTPKPAVTDHASSILVGRISADCYSERGAKAVGQEVIKGTLRGEMRDDGPDIHISHHP</sequence>